<evidence type="ECO:0000259" key="6">
    <source>
        <dbReference type="PROSITE" id="PS50931"/>
    </source>
</evidence>
<dbReference type="InterPro" id="IPR000847">
    <property type="entry name" value="LysR_HTH_N"/>
</dbReference>
<dbReference type="SUPFAM" id="SSF53850">
    <property type="entry name" value="Periplasmic binding protein-like II"/>
    <property type="match status" value="1"/>
</dbReference>
<dbReference type="Pfam" id="PF03466">
    <property type="entry name" value="LysR_substrate"/>
    <property type="match status" value="1"/>
</dbReference>
<accession>A0ABZ0E962</accession>
<gene>
    <name evidence="7" type="ORF">RW095_07495</name>
</gene>
<feature type="region of interest" description="Disordered" evidence="5">
    <location>
        <begin position="333"/>
        <end position="353"/>
    </location>
</feature>
<dbReference type="PANTHER" id="PTHR30537:SF5">
    <property type="entry name" value="HTH-TYPE TRANSCRIPTIONAL ACTIVATOR TTDR-RELATED"/>
    <property type="match status" value="1"/>
</dbReference>
<keyword evidence="4" id="KW-0804">Transcription</keyword>
<dbReference type="Pfam" id="PF00126">
    <property type="entry name" value="HTH_1"/>
    <property type="match status" value="1"/>
</dbReference>
<dbReference type="SUPFAM" id="SSF46785">
    <property type="entry name" value="Winged helix' DNA-binding domain"/>
    <property type="match status" value="1"/>
</dbReference>
<evidence type="ECO:0000313" key="8">
    <source>
        <dbReference type="Proteomes" id="UP001302652"/>
    </source>
</evidence>
<evidence type="ECO:0000256" key="1">
    <source>
        <dbReference type="ARBA" id="ARBA00009437"/>
    </source>
</evidence>
<evidence type="ECO:0000256" key="2">
    <source>
        <dbReference type="ARBA" id="ARBA00023015"/>
    </source>
</evidence>
<evidence type="ECO:0000313" key="7">
    <source>
        <dbReference type="EMBL" id="WOD13788.1"/>
    </source>
</evidence>
<dbReference type="InterPro" id="IPR058163">
    <property type="entry name" value="LysR-type_TF_proteobact-type"/>
</dbReference>
<keyword evidence="2" id="KW-0805">Transcription regulation</keyword>
<comment type="similarity">
    <text evidence="1">Belongs to the LysR transcriptional regulatory family.</text>
</comment>
<dbReference type="PROSITE" id="PS50931">
    <property type="entry name" value="HTH_LYSR"/>
    <property type="match status" value="1"/>
</dbReference>
<dbReference type="InterPro" id="IPR036390">
    <property type="entry name" value="WH_DNA-bd_sf"/>
</dbReference>
<dbReference type="EMBL" id="CP136511">
    <property type="protein sequence ID" value="WOD13788.1"/>
    <property type="molecule type" value="Genomic_DNA"/>
</dbReference>
<dbReference type="Proteomes" id="UP001302652">
    <property type="component" value="Chromosome 3"/>
</dbReference>
<reference evidence="7 8" key="1">
    <citation type="submission" date="2023-10" db="EMBL/GenBank/DDBJ databases">
        <title>Surface-active antibiotics is a multifunctional adaptation for post-fire microbes.</title>
        <authorList>
            <person name="Liu M.D."/>
            <person name="Du Y."/>
            <person name="Koupaei S.K."/>
            <person name="Kim N.R."/>
            <person name="Zhang W."/>
            <person name="Traxler M.F."/>
        </authorList>
    </citation>
    <scope>NUCLEOTIDE SEQUENCE [LARGE SCALE GENOMIC DNA]</scope>
    <source>
        <strain evidence="7 8">F3</strain>
    </source>
</reference>
<evidence type="ECO:0000256" key="5">
    <source>
        <dbReference type="SAM" id="MobiDB-lite"/>
    </source>
</evidence>
<evidence type="ECO:0000256" key="3">
    <source>
        <dbReference type="ARBA" id="ARBA00023125"/>
    </source>
</evidence>
<feature type="domain" description="HTH lysR-type" evidence="6">
    <location>
        <begin position="37"/>
        <end position="94"/>
    </location>
</feature>
<name>A0ABZ0E962_9BURK</name>
<evidence type="ECO:0000256" key="4">
    <source>
        <dbReference type="ARBA" id="ARBA00023163"/>
    </source>
</evidence>
<dbReference type="InterPro" id="IPR036388">
    <property type="entry name" value="WH-like_DNA-bd_sf"/>
</dbReference>
<dbReference type="Gene3D" id="3.40.190.290">
    <property type="match status" value="1"/>
</dbReference>
<sequence>MELTVSRWNAHYGFSPCHTAELRPKPVSRCTPENMLNQLASIRIFAKVAECLNFAEAAKQLGISNSVVTRSVATLEEHLGVRLVNRTTRRVSLTGTGELYWKRCIELLRQLNDMDECIASAVGEPAGSLRIAASSLYTTTDLPELLAAYRAREPRMSFELTVFDNMSDVAASEFDVCFSAERRLRDSSLVCRPLAQTRDVIVASPDYLARRPAPRTPGELASHDVLLASDAPSRYWEFRDTHGTQRVVVQPIMNVQSPQVVKRAVQAGLGIARLSRLFVRSELADGSLSALLDDATLCGDERTVWLLYSGQPHMAVALRSFVDFVVEHYRQKSPQNKAQEEERVGPAQHRSSNTELLLGEIL</sequence>
<organism evidence="7 8">
    <name type="scientific">Paraburkholderia kirstenboschensis</name>
    <dbReference type="NCBI Taxonomy" id="1245436"/>
    <lineage>
        <taxon>Bacteria</taxon>
        <taxon>Pseudomonadati</taxon>
        <taxon>Pseudomonadota</taxon>
        <taxon>Betaproteobacteria</taxon>
        <taxon>Burkholderiales</taxon>
        <taxon>Burkholderiaceae</taxon>
        <taxon>Paraburkholderia</taxon>
    </lineage>
</organism>
<keyword evidence="8" id="KW-1185">Reference proteome</keyword>
<protein>
    <submittedName>
        <fullName evidence="7">LysR family transcriptional regulator</fullName>
    </submittedName>
</protein>
<dbReference type="Gene3D" id="1.10.10.10">
    <property type="entry name" value="Winged helix-like DNA-binding domain superfamily/Winged helix DNA-binding domain"/>
    <property type="match status" value="1"/>
</dbReference>
<dbReference type="RefSeq" id="WP_317015452.1">
    <property type="nucleotide sequence ID" value="NZ_CP136511.1"/>
</dbReference>
<dbReference type="InterPro" id="IPR005119">
    <property type="entry name" value="LysR_subst-bd"/>
</dbReference>
<keyword evidence="3" id="KW-0238">DNA-binding</keyword>
<dbReference type="CDD" id="cd08422">
    <property type="entry name" value="PBP2_CrgA_like"/>
    <property type="match status" value="1"/>
</dbReference>
<dbReference type="PANTHER" id="PTHR30537">
    <property type="entry name" value="HTH-TYPE TRANSCRIPTIONAL REGULATOR"/>
    <property type="match status" value="1"/>
</dbReference>
<proteinExistence type="inferred from homology"/>